<dbReference type="Proteomes" id="UP001330482">
    <property type="component" value="Chromosome"/>
</dbReference>
<feature type="signal peptide" evidence="5">
    <location>
        <begin position="1"/>
        <end position="23"/>
    </location>
</feature>
<feature type="domain" description="Fimbrial-type adhesion" evidence="6">
    <location>
        <begin position="37"/>
        <end position="179"/>
    </location>
</feature>
<evidence type="ECO:0000256" key="1">
    <source>
        <dbReference type="ARBA" id="ARBA00004561"/>
    </source>
</evidence>
<evidence type="ECO:0000256" key="4">
    <source>
        <dbReference type="ARBA" id="ARBA00023263"/>
    </source>
</evidence>
<dbReference type="Gene3D" id="2.60.40.1090">
    <property type="entry name" value="Fimbrial-type adhesion domain"/>
    <property type="match status" value="1"/>
</dbReference>
<gene>
    <name evidence="7" type="ORF">VPX56_00680</name>
</gene>
<protein>
    <submittedName>
        <fullName evidence="7">Fimbrial protein</fullName>
    </submittedName>
</protein>
<keyword evidence="3 5" id="KW-0732">Signal</keyword>
<reference evidence="7 8" key="1">
    <citation type="submission" date="2024-01" db="EMBL/GenBank/DDBJ databases">
        <title>AV1 has a protective and therapeutic effect against plant viruses.</title>
        <authorList>
            <person name="Wang F."/>
        </authorList>
    </citation>
    <scope>NUCLEOTIDE SEQUENCE [LARGE SCALE GENOMIC DNA]</scope>
    <source>
        <strain evidence="7 8">AV1</strain>
    </source>
</reference>
<dbReference type="InterPro" id="IPR036937">
    <property type="entry name" value="Adhesion_dom_fimbrial_sf"/>
</dbReference>
<evidence type="ECO:0000256" key="5">
    <source>
        <dbReference type="SAM" id="SignalP"/>
    </source>
</evidence>
<comment type="similarity">
    <text evidence="2">Belongs to the fimbrial protein family.</text>
</comment>
<dbReference type="InterPro" id="IPR050263">
    <property type="entry name" value="Bact_Fimbrial_Adh_Pro"/>
</dbReference>
<dbReference type="PANTHER" id="PTHR33420">
    <property type="entry name" value="FIMBRIAL SUBUNIT ELFA-RELATED"/>
    <property type="match status" value="1"/>
</dbReference>
<name>A0ABZ1DGD2_9ENTR</name>
<feature type="chain" id="PRO_5046016872" evidence="5">
    <location>
        <begin position="24"/>
        <end position="180"/>
    </location>
</feature>
<accession>A0ABZ1DGD2</accession>
<organism evidence="7 8">
    <name type="scientific">Enterobacter wuhouensis</name>
    <dbReference type="NCBI Taxonomy" id="2529381"/>
    <lineage>
        <taxon>Bacteria</taxon>
        <taxon>Pseudomonadati</taxon>
        <taxon>Pseudomonadota</taxon>
        <taxon>Gammaproteobacteria</taxon>
        <taxon>Enterobacterales</taxon>
        <taxon>Enterobacteriaceae</taxon>
        <taxon>Enterobacter</taxon>
    </lineage>
</organism>
<dbReference type="PANTHER" id="PTHR33420:SF3">
    <property type="entry name" value="FIMBRIAL SUBUNIT ELFA"/>
    <property type="match status" value="1"/>
</dbReference>
<dbReference type="RefSeq" id="WP_326469286.1">
    <property type="nucleotide sequence ID" value="NZ_CP142124.1"/>
</dbReference>
<evidence type="ECO:0000313" key="8">
    <source>
        <dbReference type="Proteomes" id="UP001330482"/>
    </source>
</evidence>
<keyword evidence="8" id="KW-1185">Reference proteome</keyword>
<sequence length="180" mass="18429">MKNKATLGSFISLMMMLSADANAAAVASPAMPTGTLNITGKIIDKTCDMAVKDFIVQLPPVVTSSFTAVGDTGPKSDPVDFKLTGCPANTSLSLTIQGTQGALVSTFATATESTNATGFDFILTGIPSASSFILPNRAIAVTPDASGNFSGTLSGYLRSKVATPTAGKIDTTLTYTLAYN</sequence>
<keyword evidence="4" id="KW-0281">Fimbrium</keyword>
<dbReference type="InterPro" id="IPR008966">
    <property type="entry name" value="Adhesion_dom_sf"/>
</dbReference>
<evidence type="ECO:0000259" key="6">
    <source>
        <dbReference type="Pfam" id="PF00419"/>
    </source>
</evidence>
<dbReference type="InterPro" id="IPR000259">
    <property type="entry name" value="Adhesion_dom_fimbrial"/>
</dbReference>
<evidence type="ECO:0000313" key="7">
    <source>
        <dbReference type="EMBL" id="WRW31686.1"/>
    </source>
</evidence>
<comment type="subcellular location">
    <subcellularLocation>
        <location evidence="1">Fimbrium</location>
    </subcellularLocation>
</comment>
<proteinExistence type="inferred from homology"/>
<dbReference type="EMBL" id="CP142124">
    <property type="protein sequence ID" value="WRW31686.1"/>
    <property type="molecule type" value="Genomic_DNA"/>
</dbReference>
<evidence type="ECO:0000256" key="2">
    <source>
        <dbReference type="ARBA" id="ARBA00006671"/>
    </source>
</evidence>
<dbReference type="Pfam" id="PF00419">
    <property type="entry name" value="Fimbrial"/>
    <property type="match status" value="1"/>
</dbReference>
<evidence type="ECO:0000256" key="3">
    <source>
        <dbReference type="ARBA" id="ARBA00022729"/>
    </source>
</evidence>
<dbReference type="SUPFAM" id="SSF49401">
    <property type="entry name" value="Bacterial adhesins"/>
    <property type="match status" value="1"/>
</dbReference>